<keyword evidence="2" id="KW-1185">Reference proteome</keyword>
<dbReference type="AlphaFoldDB" id="A0A2G9H7E6"/>
<evidence type="ECO:0000313" key="2">
    <source>
        <dbReference type="Proteomes" id="UP000231279"/>
    </source>
</evidence>
<evidence type="ECO:0000313" key="1">
    <source>
        <dbReference type="EMBL" id="PIN13403.1"/>
    </source>
</evidence>
<reference evidence="2" key="1">
    <citation type="journal article" date="2018" name="Gigascience">
        <title>Genome assembly of the Pink Ipe (Handroanthus impetiginosus, Bignoniaceae), a highly valued, ecologically keystone Neotropical timber forest tree.</title>
        <authorList>
            <person name="Silva-Junior O.B."/>
            <person name="Grattapaglia D."/>
            <person name="Novaes E."/>
            <person name="Collevatti R.G."/>
        </authorList>
    </citation>
    <scope>NUCLEOTIDE SEQUENCE [LARGE SCALE GENOMIC DNA]</scope>
    <source>
        <strain evidence="2">cv. UFG-1</strain>
    </source>
</reference>
<dbReference type="EMBL" id="NKXS01002487">
    <property type="protein sequence ID" value="PIN13403.1"/>
    <property type="molecule type" value="Genomic_DNA"/>
</dbReference>
<organism evidence="1 2">
    <name type="scientific">Handroanthus impetiginosus</name>
    <dbReference type="NCBI Taxonomy" id="429701"/>
    <lineage>
        <taxon>Eukaryota</taxon>
        <taxon>Viridiplantae</taxon>
        <taxon>Streptophyta</taxon>
        <taxon>Embryophyta</taxon>
        <taxon>Tracheophyta</taxon>
        <taxon>Spermatophyta</taxon>
        <taxon>Magnoliopsida</taxon>
        <taxon>eudicotyledons</taxon>
        <taxon>Gunneridae</taxon>
        <taxon>Pentapetalae</taxon>
        <taxon>asterids</taxon>
        <taxon>lamiids</taxon>
        <taxon>Lamiales</taxon>
        <taxon>Bignoniaceae</taxon>
        <taxon>Crescentiina</taxon>
        <taxon>Tabebuia alliance</taxon>
        <taxon>Handroanthus</taxon>
    </lineage>
</organism>
<comment type="caution">
    <text evidence="1">The sequence shown here is derived from an EMBL/GenBank/DDBJ whole genome shotgun (WGS) entry which is preliminary data.</text>
</comment>
<gene>
    <name evidence="1" type="ORF">CDL12_13972</name>
</gene>
<dbReference type="Proteomes" id="UP000231279">
    <property type="component" value="Unassembled WGS sequence"/>
</dbReference>
<name>A0A2G9H7E6_9LAMI</name>
<sequence>MLLFRQTASESETRYYTMPREIHETVMEMGGYSTVPLGDTTQTVSDSGISTVHSPDFSKLVKEKTLMS</sequence>
<protein>
    <submittedName>
        <fullName evidence="1">Uncharacterized protein</fullName>
    </submittedName>
</protein>
<proteinExistence type="predicted"/>
<accession>A0A2G9H7E6</accession>